<dbReference type="InterPro" id="IPR057305">
    <property type="entry name" value="Thioredox_PDIA6_C"/>
</dbReference>
<comment type="catalytic activity">
    <reaction evidence="1">
        <text>Catalyzes the rearrangement of -S-S- bonds in proteins.</text>
        <dbReference type="EC" id="5.3.4.1"/>
    </reaction>
</comment>
<evidence type="ECO:0000256" key="7">
    <source>
        <dbReference type="SAM" id="MobiDB-lite"/>
    </source>
</evidence>
<feature type="domain" description="PDIA6-like C-terminal thioredoxin-like" evidence="8">
    <location>
        <begin position="145"/>
        <end position="263"/>
    </location>
</feature>
<evidence type="ECO:0000259" key="8">
    <source>
        <dbReference type="Pfam" id="PF24541"/>
    </source>
</evidence>
<evidence type="ECO:0000256" key="6">
    <source>
        <dbReference type="ARBA" id="ARBA00023284"/>
    </source>
</evidence>
<dbReference type="PANTHER" id="PTHR45815:SF3">
    <property type="entry name" value="PROTEIN DISULFIDE-ISOMERASE A6"/>
    <property type="match status" value="1"/>
</dbReference>
<gene>
    <name evidence="9" type="ORF">CEUR00632_LOCUS18524</name>
</gene>
<reference evidence="9" key="1">
    <citation type="submission" date="2021-01" db="EMBL/GenBank/DDBJ databases">
        <authorList>
            <person name="Corre E."/>
            <person name="Pelletier E."/>
            <person name="Niang G."/>
            <person name="Scheremetjew M."/>
            <person name="Finn R."/>
            <person name="Kale V."/>
            <person name="Holt S."/>
            <person name="Cochrane G."/>
            <person name="Meng A."/>
            <person name="Brown T."/>
            <person name="Cohen L."/>
        </authorList>
    </citation>
    <scope>NUCLEOTIDE SEQUENCE</scope>
    <source>
        <strain evidence="9">CCMP219</strain>
    </source>
</reference>
<dbReference type="PANTHER" id="PTHR45815">
    <property type="entry name" value="PROTEIN DISULFIDE-ISOMERASE A6"/>
    <property type="match status" value="1"/>
</dbReference>
<keyword evidence="4" id="KW-1015">Disulfide bond</keyword>
<sequence>MFAGVAATNGDADADVPPPTPPAAGGAGARAHKLVLFSSKDDAPGAYRALAANFRTSFTFGFVRMSEPGARELLAQVGASKPPALLFMTVRPTEHEGQSGFEPVVVPYRGALRYDAMATWVAGIALNVDPRAGMKLSADSDEAVEKLVPQVTDDASFEEHCVNAPGICVLTLLDAAAQSTPSARRALAELAIARDGQPFGFCWLDARALPSVPRAFGLMQSDVPSAVALSAKRLRFAAVRGLNSAPADLMSRLSGFIDGVLSGKVRTEPLDALPSVAAGGSGDGVGVGGDCGGSCADSEVAEEPVEEEFDLSEIMSEEVEEAQVRGAVAYAHVRIRMRVARRGVLHTTERNACRLPQRGMRAACMERNASRMPRNGMRAVCHVACVACILHKVCSSMHGGMASHVMHELGTMGTAGHADVSTACITSAQVAAAERLAQVEAELAAEAAKAAEAQAAGKASKKSSKKKSKKGKSKEEL</sequence>
<evidence type="ECO:0000256" key="3">
    <source>
        <dbReference type="ARBA" id="ARBA00012723"/>
    </source>
</evidence>
<accession>A0A7R9VVX3</accession>
<feature type="region of interest" description="Disordered" evidence="7">
    <location>
        <begin position="1"/>
        <end position="27"/>
    </location>
</feature>
<dbReference type="Pfam" id="PF24541">
    <property type="entry name" value="Thioredox_PDIA6_C"/>
    <property type="match status" value="1"/>
</dbReference>
<dbReference type="GO" id="GO:0015035">
    <property type="term" value="F:protein-disulfide reductase activity"/>
    <property type="evidence" value="ECO:0007669"/>
    <property type="project" value="TreeGrafter"/>
</dbReference>
<feature type="compositionally biased region" description="Basic residues" evidence="7">
    <location>
        <begin position="459"/>
        <end position="477"/>
    </location>
</feature>
<protein>
    <recommendedName>
        <fullName evidence="3">protein disulfide-isomerase</fullName>
        <ecNumber evidence="3">5.3.4.1</ecNumber>
    </recommendedName>
</protein>
<comment type="subcellular location">
    <subcellularLocation>
        <location evidence="2">Endoplasmic reticulum lumen</location>
    </subcellularLocation>
</comment>
<dbReference type="GO" id="GO:0005788">
    <property type="term" value="C:endoplasmic reticulum lumen"/>
    <property type="evidence" value="ECO:0007669"/>
    <property type="project" value="UniProtKB-SubCell"/>
</dbReference>
<dbReference type="AlphaFoldDB" id="A0A7R9VVX3"/>
<evidence type="ECO:0000313" key="9">
    <source>
        <dbReference type="EMBL" id="CAD8306298.1"/>
    </source>
</evidence>
<evidence type="ECO:0000256" key="1">
    <source>
        <dbReference type="ARBA" id="ARBA00001182"/>
    </source>
</evidence>
<evidence type="ECO:0000256" key="4">
    <source>
        <dbReference type="ARBA" id="ARBA00023157"/>
    </source>
</evidence>
<feature type="region of interest" description="Disordered" evidence="7">
    <location>
        <begin position="450"/>
        <end position="477"/>
    </location>
</feature>
<evidence type="ECO:0000256" key="5">
    <source>
        <dbReference type="ARBA" id="ARBA00023235"/>
    </source>
</evidence>
<organism evidence="9">
    <name type="scientific">Chlamydomonas euryale</name>
    <dbReference type="NCBI Taxonomy" id="1486919"/>
    <lineage>
        <taxon>Eukaryota</taxon>
        <taxon>Viridiplantae</taxon>
        <taxon>Chlorophyta</taxon>
        <taxon>core chlorophytes</taxon>
        <taxon>Chlorophyceae</taxon>
        <taxon>CS clade</taxon>
        <taxon>Chlamydomonadales</taxon>
        <taxon>Chlamydomonadaceae</taxon>
        <taxon>Chlamydomonas</taxon>
    </lineage>
</organism>
<dbReference type="GO" id="GO:0003756">
    <property type="term" value="F:protein disulfide isomerase activity"/>
    <property type="evidence" value="ECO:0007669"/>
    <property type="project" value="UniProtKB-EC"/>
</dbReference>
<name>A0A7R9VVX3_9CHLO</name>
<dbReference type="EMBL" id="HBEC01039840">
    <property type="protein sequence ID" value="CAD8306298.1"/>
    <property type="molecule type" value="Transcribed_RNA"/>
</dbReference>
<dbReference type="GO" id="GO:0034976">
    <property type="term" value="P:response to endoplasmic reticulum stress"/>
    <property type="evidence" value="ECO:0007669"/>
    <property type="project" value="TreeGrafter"/>
</dbReference>
<proteinExistence type="predicted"/>
<dbReference type="EC" id="5.3.4.1" evidence="3"/>
<keyword evidence="5" id="KW-0413">Isomerase</keyword>
<keyword evidence="6" id="KW-0676">Redox-active center</keyword>
<evidence type="ECO:0000256" key="2">
    <source>
        <dbReference type="ARBA" id="ARBA00004319"/>
    </source>
</evidence>